<name>A0A2P7UZ33_9BACL</name>
<proteinExistence type="predicted"/>
<feature type="non-terminal residue" evidence="1">
    <location>
        <position position="1"/>
    </location>
</feature>
<gene>
    <name evidence="1" type="ORF">C7R93_20215</name>
</gene>
<dbReference type="Gene3D" id="3.40.50.2300">
    <property type="match status" value="1"/>
</dbReference>
<accession>A0A2P7UZ33</accession>
<sequence length="234" mass="27513">IIILIENYFKIKLNENEINSMKLLMYFVTKNTSEQKELTIKHLSESNPKIYESYLTLIDRLISNRADSVVRNKLMFNLDLYLSKIYLYNQNQLSIGYIFEPLYNINSILLQDYYKNISLISHWNEVSCDGIFNKYEIEFIATHATIILNSIIRKHILFLFSGNNAVESVLHSKLKRGLGDNVRLYRELADDVEFDFIITNYQHKISTIPTIYISEVLNVKEILAIRNCVFNNSY</sequence>
<dbReference type="AlphaFoldDB" id="A0A2P7UZ33"/>
<dbReference type="EMBL" id="PXZM01000034">
    <property type="protein sequence ID" value="PSJ92216.1"/>
    <property type="molecule type" value="Genomic_DNA"/>
</dbReference>
<reference evidence="1 2" key="1">
    <citation type="submission" date="2018-03" db="EMBL/GenBank/DDBJ databases">
        <title>Brevisbacillus phylogenomics.</title>
        <authorList>
            <person name="Dunlap C."/>
        </authorList>
    </citation>
    <scope>NUCLEOTIDE SEQUENCE [LARGE SCALE GENOMIC DNA]</scope>
    <source>
        <strain evidence="1 2">NRRL NRS-1210</strain>
    </source>
</reference>
<evidence type="ECO:0000313" key="2">
    <source>
        <dbReference type="Proteomes" id="UP000240419"/>
    </source>
</evidence>
<dbReference type="Proteomes" id="UP000240419">
    <property type="component" value="Unassembled WGS sequence"/>
</dbReference>
<comment type="caution">
    <text evidence="1">The sequence shown here is derived from an EMBL/GenBank/DDBJ whole genome shotgun (WGS) entry which is preliminary data.</text>
</comment>
<organism evidence="1 2">
    <name type="scientific">Brevibacillus fortis</name>
    <dbReference type="NCBI Taxonomy" id="2126352"/>
    <lineage>
        <taxon>Bacteria</taxon>
        <taxon>Bacillati</taxon>
        <taxon>Bacillota</taxon>
        <taxon>Bacilli</taxon>
        <taxon>Bacillales</taxon>
        <taxon>Paenibacillaceae</taxon>
        <taxon>Brevibacillus</taxon>
    </lineage>
</organism>
<evidence type="ECO:0000313" key="1">
    <source>
        <dbReference type="EMBL" id="PSJ92216.1"/>
    </source>
</evidence>
<protein>
    <submittedName>
        <fullName evidence="1">Uncharacterized protein</fullName>
    </submittedName>
</protein>
<keyword evidence="2" id="KW-1185">Reference proteome</keyword>